<name>A0ABW1SN08_9LACO</name>
<accession>A0ABW1SN08</accession>
<keyword evidence="3" id="KW-1185">Reference proteome</keyword>
<protein>
    <submittedName>
        <fullName evidence="2">WxL domain-containing protein</fullName>
    </submittedName>
</protein>
<sequence length="214" mass="22680">MKLSKCAVLIGVTGGLLGGWLSQPRPVQALTTQATVKLTRKTEIGPVAPVEKLPDEINTTGSKGNLTIDAVSNLNYQTQAIDQAITLEPSSTAVAVQVSDRRAQPTGWELTVQPSGLRQGSRELQSQLDWPTTGELKTVATNVSRPPQQVSPGQLLNQRANPVLAAKAGQGIETWALVMATKTAPVTLQLPAQKLVAGSYRGTLTWKLVSAPTN</sequence>
<evidence type="ECO:0000313" key="2">
    <source>
        <dbReference type="EMBL" id="MFC6202641.1"/>
    </source>
</evidence>
<evidence type="ECO:0000259" key="1">
    <source>
        <dbReference type="Pfam" id="PF13731"/>
    </source>
</evidence>
<feature type="domain" description="WxL" evidence="1">
    <location>
        <begin position="28"/>
        <end position="212"/>
    </location>
</feature>
<dbReference type="Proteomes" id="UP001596171">
    <property type="component" value="Unassembled WGS sequence"/>
</dbReference>
<evidence type="ECO:0000313" key="3">
    <source>
        <dbReference type="Proteomes" id="UP001596171"/>
    </source>
</evidence>
<dbReference type="InterPro" id="IPR027994">
    <property type="entry name" value="WxL_dom"/>
</dbReference>
<reference evidence="3" key="1">
    <citation type="journal article" date="2019" name="Int. J. Syst. Evol. Microbiol.">
        <title>The Global Catalogue of Microorganisms (GCM) 10K type strain sequencing project: providing services to taxonomists for standard genome sequencing and annotation.</title>
        <authorList>
            <consortium name="The Broad Institute Genomics Platform"/>
            <consortium name="The Broad Institute Genome Sequencing Center for Infectious Disease"/>
            <person name="Wu L."/>
            <person name="Ma J."/>
        </authorList>
    </citation>
    <scope>NUCLEOTIDE SEQUENCE [LARGE SCALE GENOMIC DNA]</scope>
    <source>
        <strain evidence="3">CCM 8930</strain>
    </source>
</reference>
<dbReference type="EMBL" id="JBHSSE010000025">
    <property type="protein sequence ID" value="MFC6202641.1"/>
    <property type="molecule type" value="Genomic_DNA"/>
</dbReference>
<dbReference type="RefSeq" id="WP_171002339.1">
    <property type="nucleotide sequence ID" value="NZ_BJDI01000009.1"/>
</dbReference>
<organism evidence="2 3">
    <name type="scientific">Lactiplantibacillus nangangensis</name>
    <dbReference type="NCBI Taxonomy" id="2559917"/>
    <lineage>
        <taxon>Bacteria</taxon>
        <taxon>Bacillati</taxon>
        <taxon>Bacillota</taxon>
        <taxon>Bacilli</taxon>
        <taxon>Lactobacillales</taxon>
        <taxon>Lactobacillaceae</taxon>
        <taxon>Lactiplantibacillus</taxon>
    </lineage>
</organism>
<comment type="caution">
    <text evidence="2">The sequence shown here is derived from an EMBL/GenBank/DDBJ whole genome shotgun (WGS) entry which is preliminary data.</text>
</comment>
<gene>
    <name evidence="2" type="ORF">ACFP1L_12280</name>
</gene>
<dbReference type="Pfam" id="PF13731">
    <property type="entry name" value="WxL"/>
    <property type="match status" value="1"/>
</dbReference>
<proteinExistence type="predicted"/>